<evidence type="ECO:0000313" key="2">
    <source>
        <dbReference type="EMBL" id="MCB5410460.1"/>
    </source>
</evidence>
<name>A0ABS8CML5_9RHOB</name>
<evidence type="ECO:0000256" key="1">
    <source>
        <dbReference type="ARBA" id="ARBA00023002"/>
    </source>
</evidence>
<gene>
    <name evidence="2" type="ORF">H0485_10650</name>
</gene>
<comment type="caution">
    <text evidence="2">The sequence shown here is derived from an EMBL/GenBank/DDBJ whole genome shotgun (WGS) entry which is preliminary data.</text>
</comment>
<dbReference type="PRINTS" id="PR00368">
    <property type="entry name" value="FADPNR"/>
</dbReference>
<proteinExistence type="predicted"/>
<dbReference type="PANTHER" id="PTHR43539">
    <property type="entry name" value="FLAVIN-BINDING MONOOXYGENASE-LIKE PROTEIN (AFU_ORTHOLOGUE AFUA_4G09220)"/>
    <property type="match status" value="1"/>
</dbReference>
<dbReference type="Proteomes" id="UP001198571">
    <property type="component" value="Unassembled WGS sequence"/>
</dbReference>
<reference evidence="2 3" key="1">
    <citation type="submission" date="2020-07" db="EMBL/GenBank/DDBJ databases">
        <title>Pseudogemmobacter sp. nov., isolated from poultry manure in Taiwan.</title>
        <authorList>
            <person name="Lin S.-Y."/>
            <person name="Tang Y.-S."/>
            <person name="Young C.-C."/>
        </authorList>
    </citation>
    <scope>NUCLEOTIDE SEQUENCE [LARGE SCALE GENOMIC DNA]</scope>
    <source>
        <strain evidence="2 3">CC-YST710</strain>
    </source>
</reference>
<dbReference type="Pfam" id="PF13738">
    <property type="entry name" value="Pyr_redox_3"/>
    <property type="match status" value="1"/>
</dbReference>
<keyword evidence="3" id="KW-1185">Reference proteome</keyword>
<sequence>MSVETIDTLVIGAGQAGIAMSEHLSAAAIPHLVIERDRIAGRWRNARWDSLVANGPAWHDRFPGLEFEGDPGAFVAKDKVADYFESYVQKFSLPVRCGIAVGRLEPEQGGPGYRVATSAGEILAGRVVVATGAFQLPVIPPVLAPREGLNQIHSAQYFNPGQLPQGAVLVVGAGSSGVQIADELNRAGRRVYLSVGAHERPPRAYRGRDFCWWLGVLGKWDMPAPAPGTAHVTIAVSGARGGETIDFRRLALEGITLLGMTGAEAGGRLSFGDDLVQNLNRGDASLFALLDEADAYVSRQGLDLPLDPQARQRFPDAACVREPIRALDLAAEGITSVIWATGYRADYSWIAADAFDAAGRPLHSRGVSAQPGLYFLGLPWQSRRGSSFIWGVWHDAKYIADQIAIQRSYMAHHHAQSGEAPRLMPDRRG</sequence>
<protein>
    <submittedName>
        <fullName evidence="2">NAD(P)-binding domain-containing protein</fullName>
    </submittedName>
</protein>
<dbReference type="InterPro" id="IPR050982">
    <property type="entry name" value="Auxin_biosynth/cation_transpt"/>
</dbReference>
<organism evidence="2 3">
    <name type="scientific">Pseudogemmobacter faecipullorum</name>
    <dbReference type="NCBI Taxonomy" id="2755041"/>
    <lineage>
        <taxon>Bacteria</taxon>
        <taxon>Pseudomonadati</taxon>
        <taxon>Pseudomonadota</taxon>
        <taxon>Alphaproteobacteria</taxon>
        <taxon>Rhodobacterales</taxon>
        <taxon>Paracoccaceae</taxon>
        <taxon>Pseudogemmobacter</taxon>
    </lineage>
</organism>
<dbReference type="PANTHER" id="PTHR43539:SF78">
    <property type="entry name" value="FLAVIN-CONTAINING MONOOXYGENASE"/>
    <property type="match status" value="1"/>
</dbReference>
<accession>A0ABS8CML5</accession>
<dbReference type="InterPro" id="IPR036188">
    <property type="entry name" value="FAD/NAD-bd_sf"/>
</dbReference>
<dbReference type="SUPFAM" id="SSF51905">
    <property type="entry name" value="FAD/NAD(P)-binding domain"/>
    <property type="match status" value="1"/>
</dbReference>
<dbReference type="EMBL" id="JACDXX010000008">
    <property type="protein sequence ID" value="MCB5410460.1"/>
    <property type="molecule type" value="Genomic_DNA"/>
</dbReference>
<dbReference type="RefSeq" id="WP_226935380.1">
    <property type="nucleotide sequence ID" value="NZ_JACDXX010000008.1"/>
</dbReference>
<keyword evidence="1" id="KW-0560">Oxidoreductase</keyword>
<evidence type="ECO:0000313" key="3">
    <source>
        <dbReference type="Proteomes" id="UP001198571"/>
    </source>
</evidence>
<dbReference type="PRINTS" id="PR00411">
    <property type="entry name" value="PNDRDTASEI"/>
</dbReference>
<dbReference type="Gene3D" id="3.50.50.60">
    <property type="entry name" value="FAD/NAD(P)-binding domain"/>
    <property type="match status" value="2"/>
</dbReference>